<dbReference type="NCBIfam" id="TIGR00152">
    <property type="entry name" value="dephospho-CoA kinase"/>
    <property type="match status" value="1"/>
</dbReference>
<dbReference type="PANTHER" id="PTHR10695">
    <property type="entry name" value="DEPHOSPHO-COA KINASE-RELATED"/>
    <property type="match status" value="1"/>
</dbReference>
<dbReference type="Proteomes" id="UP000000647">
    <property type="component" value="Chromosome"/>
</dbReference>
<dbReference type="GO" id="GO:0015937">
    <property type="term" value="P:coenzyme A biosynthetic process"/>
    <property type="evidence" value="ECO:0007669"/>
    <property type="project" value="UniProtKB-UniRule"/>
</dbReference>
<evidence type="ECO:0000256" key="3">
    <source>
        <dbReference type="ARBA" id="ARBA00022840"/>
    </source>
</evidence>
<protein>
    <recommendedName>
        <fullName evidence="5 6">Dephospho-CoA kinase</fullName>
        <ecNumber evidence="5 6">2.7.1.24</ecNumber>
    </recommendedName>
    <alternativeName>
        <fullName evidence="5">Dephosphocoenzyme A kinase</fullName>
    </alternativeName>
</protein>
<keyword evidence="5 7" id="KW-0808">Transferase</keyword>
<dbReference type="RefSeq" id="WP_011814809.1">
    <property type="nucleotide sequence ID" value="NC_008789.1"/>
</dbReference>
<dbReference type="UniPathway" id="UPA00241">
    <property type="reaction ID" value="UER00356"/>
</dbReference>
<comment type="similarity">
    <text evidence="1 5">Belongs to the CoaE family.</text>
</comment>
<dbReference type="HOGENOM" id="CLU_057180_1_2_6"/>
<accession>A1WYM5</accession>
<reference evidence="8" key="1">
    <citation type="submission" date="2006-12" db="EMBL/GenBank/DDBJ databases">
        <title>Complete sequence of Halorhodospira halophila SL1.</title>
        <authorList>
            <consortium name="US DOE Joint Genome Institute"/>
            <person name="Copeland A."/>
            <person name="Lucas S."/>
            <person name="Lapidus A."/>
            <person name="Barry K."/>
            <person name="Detter J.C."/>
            <person name="Glavina del Rio T."/>
            <person name="Hammon N."/>
            <person name="Israni S."/>
            <person name="Dalin E."/>
            <person name="Tice H."/>
            <person name="Pitluck S."/>
            <person name="Saunders E."/>
            <person name="Brettin T."/>
            <person name="Bruce D."/>
            <person name="Han C."/>
            <person name="Tapia R."/>
            <person name="Schmutz J."/>
            <person name="Larimer F."/>
            <person name="Land M."/>
            <person name="Hauser L."/>
            <person name="Kyrpides N."/>
            <person name="Mikhailova N."/>
            <person name="Hoff W."/>
            <person name="Richardson P."/>
        </authorList>
    </citation>
    <scope>NUCLEOTIDE SEQUENCE [LARGE SCALE GENOMIC DNA]</scope>
    <source>
        <strain evidence="8">DSM 244 / SL1</strain>
    </source>
</reference>
<comment type="subcellular location">
    <subcellularLocation>
        <location evidence="5">Cytoplasm</location>
    </subcellularLocation>
</comment>
<comment type="catalytic activity">
    <reaction evidence="5">
        <text>3'-dephospho-CoA + ATP = ADP + CoA + H(+)</text>
        <dbReference type="Rhea" id="RHEA:18245"/>
        <dbReference type="ChEBI" id="CHEBI:15378"/>
        <dbReference type="ChEBI" id="CHEBI:30616"/>
        <dbReference type="ChEBI" id="CHEBI:57287"/>
        <dbReference type="ChEBI" id="CHEBI:57328"/>
        <dbReference type="ChEBI" id="CHEBI:456216"/>
        <dbReference type="EC" id="2.7.1.24"/>
    </reaction>
</comment>
<evidence type="ECO:0000256" key="6">
    <source>
        <dbReference type="NCBIfam" id="TIGR00152"/>
    </source>
</evidence>
<dbReference type="PROSITE" id="PS51219">
    <property type="entry name" value="DPCK"/>
    <property type="match status" value="1"/>
</dbReference>
<comment type="pathway">
    <text evidence="5">Cofactor biosynthesis; coenzyme A biosynthesis; CoA from (R)-pantothenate: step 5/5.</text>
</comment>
<dbReference type="InterPro" id="IPR027417">
    <property type="entry name" value="P-loop_NTPase"/>
</dbReference>
<gene>
    <name evidence="5" type="primary">coaE</name>
    <name evidence="7" type="ordered locus">Hhal_2023</name>
</gene>
<dbReference type="AlphaFoldDB" id="A1WYM5"/>
<evidence type="ECO:0000256" key="2">
    <source>
        <dbReference type="ARBA" id="ARBA00022741"/>
    </source>
</evidence>
<proteinExistence type="inferred from homology"/>
<dbReference type="EMBL" id="CP000544">
    <property type="protein sequence ID" value="ABM62787.1"/>
    <property type="molecule type" value="Genomic_DNA"/>
</dbReference>
<evidence type="ECO:0000313" key="7">
    <source>
        <dbReference type="EMBL" id="ABM62787.1"/>
    </source>
</evidence>
<dbReference type="HAMAP" id="MF_00376">
    <property type="entry name" value="Dephospho_CoA_kinase"/>
    <property type="match status" value="1"/>
</dbReference>
<dbReference type="PANTHER" id="PTHR10695:SF46">
    <property type="entry name" value="BIFUNCTIONAL COENZYME A SYNTHASE-RELATED"/>
    <property type="match status" value="1"/>
</dbReference>
<organism evidence="7 8">
    <name type="scientific">Halorhodospira halophila (strain DSM 244 / SL1)</name>
    <name type="common">Ectothiorhodospira halophila (strain DSM 244 / SL1)</name>
    <dbReference type="NCBI Taxonomy" id="349124"/>
    <lineage>
        <taxon>Bacteria</taxon>
        <taxon>Pseudomonadati</taxon>
        <taxon>Pseudomonadota</taxon>
        <taxon>Gammaproteobacteria</taxon>
        <taxon>Chromatiales</taxon>
        <taxon>Ectothiorhodospiraceae</taxon>
        <taxon>Halorhodospira</taxon>
    </lineage>
</organism>
<dbReference type="InterPro" id="IPR001977">
    <property type="entry name" value="Depp_CoAkinase"/>
</dbReference>
<evidence type="ECO:0000256" key="4">
    <source>
        <dbReference type="ARBA" id="ARBA00022993"/>
    </source>
</evidence>
<keyword evidence="5 7" id="KW-0418">Kinase</keyword>
<dbReference type="GO" id="GO:0005524">
    <property type="term" value="F:ATP binding"/>
    <property type="evidence" value="ECO:0007669"/>
    <property type="project" value="UniProtKB-UniRule"/>
</dbReference>
<reference evidence="7 8" key="2">
    <citation type="journal article" date="2013" name="Stand. Genomic Sci.">
        <title>Complete genome sequence of Halorhodospira halophila SL1.</title>
        <authorList>
            <person name="Challacombe J.F."/>
            <person name="Majid S."/>
            <person name="Deole R."/>
            <person name="Brettin T.S."/>
            <person name="Bruce D."/>
            <person name="Delano S.F."/>
            <person name="Detter J.C."/>
            <person name="Gleasner C.D."/>
            <person name="Han C.S."/>
            <person name="Misra M."/>
            <person name="Reitenga K.G."/>
            <person name="Mikhailova N."/>
            <person name="Woyke T."/>
            <person name="Pitluck S."/>
            <person name="Nolan M."/>
            <person name="Land M.L."/>
            <person name="Saunders E."/>
            <person name="Tapia R."/>
            <person name="Lapidus A."/>
            <person name="Ivanova N."/>
            <person name="Hoff W.D."/>
        </authorList>
    </citation>
    <scope>NUCLEOTIDE SEQUENCE [LARGE SCALE GENOMIC DNA]</scope>
    <source>
        <strain evidence="8">DSM 244 / SL1</strain>
    </source>
</reference>
<dbReference type="CDD" id="cd02022">
    <property type="entry name" value="DPCK"/>
    <property type="match status" value="1"/>
</dbReference>
<dbReference type="STRING" id="349124.Hhal_2023"/>
<keyword evidence="2 5" id="KW-0547">Nucleotide-binding</keyword>
<feature type="binding site" evidence="5">
    <location>
        <begin position="17"/>
        <end position="22"/>
    </location>
    <ligand>
        <name>ATP</name>
        <dbReference type="ChEBI" id="CHEBI:30616"/>
    </ligand>
</feature>
<evidence type="ECO:0000256" key="1">
    <source>
        <dbReference type="ARBA" id="ARBA00009018"/>
    </source>
</evidence>
<dbReference type="SUPFAM" id="SSF52540">
    <property type="entry name" value="P-loop containing nucleoside triphosphate hydrolases"/>
    <property type="match status" value="1"/>
</dbReference>
<dbReference type="KEGG" id="hha:Hhal_2023"/>
<name>A1WYM5_HALHL</name>
<dbReference type="EC" id="2.7.1.24" evidence="5 6"/>
<dbReference type="Gene3D" id="3.40.50.300">
    <property type="entry name" value="P-loop containing nucleotide triphosphate hydrolases"/>
    <property type="match status" value="1"/>
</dbReference>
<keyword evidence="8" id="KW-1185">Reference proteome</keyword>
<keyword evidence="3 5" id="KW-0067">ATP-binding</keyword>
<dbReference type="Pfam" id="PF01121">
    <property type="entry name" value="CoaE"/>
    <property type="match status" value="1"/>
</dbReference>
<keyword evidence="4 5" id="KW-0173">Coenzyme A biosynthesis</keyword>
<dbReference type="GO" id="GO:0005737">
    <property type="term" value="C:cytoplasm"/>
    <property type="evidence" value="ECO:0007669"/>
    <property type="project" value="UniProtKB-SubCell"/>
</dbReference>
<evidence type="ECO:0000313" key="8">
    <source>
        <dbReference type="Proteomes" id="UP000000647"/>
    </source>
</evidence>
<dbReference type="eggNOG" id="COG0237">
    <property type="taxonomic scope" value="Bacteria"/>
</dbReference>
<sequence length="210" mass="22546">MTNPRRVWCVGLTGGIASGKSTVAELFAARGVPVIDTDLIAREVVQPGSEGLGAVVEVFGSGILTAAGRLDRAALGRRIFADEAARRTLEGILHPRIRGRLRDRLGRLRAPYAVAVVPLLVETGMDRDMDAVVVVDLPSGCQRERLMARDGLGPEAAEQRLATQANREQRLAAADYVIDNSRARGALAGQVAELHRQLLARACRAPPDQE</sequence>
<evidence type="ECO:0000256" key="5">
    <source>
        <dbReference type="HAMAP-Rule" id="MF_00376"/>
    </source>
</evidence>
<keyword evidence="5" id="KW-0963">Cytoplasm</keyword>
<dbReference type="GO" id="GO:0004140">
    <property type="term" value="F:dephospho-CoA kinase activity"/>
    <property type="evidence" value="ECO:0007669"/>
    <property type="project" value="UniProtKB-UniRule"/>
</dbReference>
<comment type="function">
    <text evidence="5">Catalyzes the phosphorylation of the 3'-hydroxyl group of dephosphocoenzyme A to form coenzyme A.</text>
</comment>